<evidence type="ECO:0000256" key="3">
    <source>
        <dbReference type="ARBA" id="ARBA00023125"/>
    </source>
</evidence>
<dbReference type="Pfam" id="PF03704">
    <property type="entry name" value="BTAD"/>
    <property type="match status" value="1"/>
</dbReference>
<dbReference type="PANTHER" id="PTHR35807">
    <property type="entry name" value="TRANSCRIPTIONAL REGULATOR REDD-RELATED"/>
    <property type="match status" value="1"/>
</dbReference>
<comment type="caution">
    <text evidence="8">The sequence shown here is derived from an EMBL/GenBank/DDBJ whole genome shotgun (WGS) entry which is preliminary data.</text>
</comment>
<feature type="repeat" description="TPR" evidence="5">
    <location>
        <begin position="716"/>
        <end position="749"/>
    </location>
</feature>
<keyword evidence="5" id="KW-0802">TPR repeat</keyword>
<evidence type="ECO:0000313" key="8">
    <source>
        <dbReference type="EMBL" id="GIJ63985.1"/>
    </source>
</evidence>
<dbReference type="InterPro" id="IPR036388">
    <property type="entry name" value="WH-like_DNA-bd_sf"/>
</dbReference>
<dbReference type="SUPFAM" id="SSF46894">
    <property type="entry name" value="C-terminal effector domain of the bipartite response regulators"/>
    <property type="match status" value="1"/>
</dbReference>
<proteinExistence type="inferred from homology"/>
<keyword evidence="2" id="KW-0805">Transcription regulation</keyword>
<name>A0A8J4E6E2_9ACTN</name>
<dbReference type="SMART" id="SM00862">
    <property type="entry name" value="Trans_reg_C"/>
    <property type="match status" value="1"/>
</dbReference>
<dbReference type="InterPro" id="IPR016032">
    <property type="entry name" value="Sig_transdc_resp-reg_C-effctor"/>
</dbReference>
<gene>
    <name evidence="8" type="ORF">Vau01_115010</name>
</gene>
<dbReference type="SMART" id="SM01043">
    <property type="entry name" value="BTAD"/>
    <property type="match status" value="1"/>
</dbReference>
<dbReference type="SMART" id="SM00028">
    <property type="entry name" value="TPR"/>
    <property type="match status" value="5"/>
</dbReference>
<evidence type="ECO:0000256" key="5">
    <source>
        <dbReference type="PROSITE-ProRule" id="PRU00339"/>
    </source>
</evidence>
<dbReference type="Pfam" id="PF00931">
    <property type="entry name" value="NB-ARC"/>
    <property type="match status" value="1"/>
</dbReference>
<dbReference type="Pfam" id="PF13424">
    <property type="entry name" value="TPR_12"/>
    <property type="match status" value="2"/>
</dbReference>
<dbReference type="InterPro" id="IPR002182">
    <property type="entry name" value="NB-ARC"/>
</dbReference>
<evidence type="ECO:0000313" key="9">
    <source>
        <dbReference type="Proteomes" id="UP000612585"/>
    </source>
</evidence>
<feature type="domain" description="OmpR/PhoB-type" evidence="6">
    <location>
        <begin position="16"/>
        <end position="84"/>
    </location>
</feature>
<dbReference type="PANTHER" id="PTHR35807:SF1">
    <property type="entry name" value="TRANSCRIPTIONAL REGULATOR REDD"/>
    <property type="match status" value="1"/>
</dbReference>
<dbReference type="GO" id="GO:0043531">
    <property type="term" value="F:ADP binding"/>
    <property type="evidence" value="ECO:0007669"/>
    <property type="project" value="InterPro"/>
</dbReference>
<dbReference type="InterPro" id="IPR001867">
    <property type="entry name" value="OmpR/PhoB-type_DNA-bd"/>
</dbReference>
<dbReference type="RefSeq" id="WP_204011660.1">
    <property type="nucleotide sequence ID" value="NZ_BOPG01000105.1"/>
</dbReference>
<dbReference type="PRINTS" id="PR00364">
    <property type="entry name" value="DISEASERSIST"/>
</dbReference>
<evidence type="ECO:0000256" key="1">
    <source>
        <dbReference type="ARBA" id="ARBA00005820"/>
    </source>
</evidence>
<feature type="domain" description="Bacterial transcriptional activator" evidence="7">
    <location>
        <begin position="91"/>
        <end position="235"/>
    </location>
</feature>
<dbReference type="PROSITE" id="PS50005">
    <property type="entry name" value="TPR"/>
    <property type="match status" value="2"/>
</dbReference>
<protein>
    <submittedName>
        <fullName evidence="8">SARP family transcriptional regulator</fullName>
    </submittedName>
</protein>
<dbReference type="Gene3D" id="1.10.10.10">
    <property type="entry name" value="Winged helix-like DNA-binding domain superfamily/Winged helix DNA-binding domain"/>
    <property type="match status" value="1"/>
</dbReference>
<keyword evidence="9" id="KW-1185">Reference proteome</keyword>
<evidence type="ECO:0000259" key="7">
    <source>
        <dbReference type="SMART" id="SM01043"/>
    </source>
</evidence>
<dbReference type="AlphaFoldDB" id="A0A8J4E6E2"/>
<dbReference type="InterPro" id="IPR051677">
    <property type="entry name" value="AfsR-DnrI-RedD_regulator"/>
</dbReference>
<dbReference type="InterPro" id="IPR011990">
    <property type="entry name" value="TPR-like_helical_dom_sf"/>
</dbReference>
<sequence>MEFRILGPLLVVANGGQPRPFGPRQTKVLATLLLATNRAVPIHDLIDAVWDDDPPPTARRQIQNCVWTLRKQLTVRADGPGYRIPVDHGQLDAQQFQDLVTEARASAATGKLGPAVDQMTAALRLWRGPALAGCTGRTIQASAARLNEQRLTVIEQRLDLELTLGRHRELVGELIELAAAHPLRERLIGQLMLALHASGRQADALAVYQQLQARLVDELGIGPGADLRQLHTAILRDEVDVRRTVAVAAPRPPTPIAPAQLPTDVPSFAGRTDQLTRLHGIAAVTDRPTAVVISAIAGTAGVGKTALAVHWAHQVANQFPHGQLYVNLRGFDPAGTVMDPAEAIRRFLDALGVPPQRIPADPDAQVGLYRTLLAGKRVLIVLDNARDPDQVGPLLPGSPGCLVLVTSRNRLSGLVATVGAHPVPLDLLTLDEARDLIARRIGIRRVAAEPDAVDEIITCCARLPLALAIAAANAATQPQRSLTAIAADLHDAQDRLGFLSTGDTPTTDLRAVFSWSYRTLTPDTARLFRLLGLHPGPDIAAPAAASAAALPLDRARTLLAELARTNLLTEHARGRYTFHDLLRAYAADLSRTTDPDRRRRAAVHRVLDHYLHTAYAAERLLYPARDPISLTPPRPGVISEAPADHERAFEWFTAECPALLAAVEHAAATGFDSHTWRLAWALDTFLDRRGHWHDQAATGRAAAAAAGRLADPTAQAGAHRLLARAYRRLGRFDDAHTLLRQALDLYDRAGDRIGQAHTHVGLAVVWGRQGCRTEALDHARRALKLYRVADHQRGQALALNAIGWNHALLGEHQQTLTCCQQALTLFQELGDRSMQAAAWDSLGYAHHHLGQHTEAITCYQHTIELYRSLGDRYEEATTLTNLGETHHITSNTEAARTAWQQALTILDQLDHPDADTVRAKLHHLDP</sequence>
<dbReference type="InterPro" id="IPR027417">
    <property type="entry name" value="P-loop_NTPase"/>
</dbReference>
<dbReference type="SUPFAM" id="SSF52540">
    <property type="entry name" value="P-loop containing nucleoside triphosphate hydrolases"/>
    <property type="match status" value="1"/>
</dbReference>
<dbReference type="InterPro" id="IPR019734">
    <property type="entry name" value="TPR_rpt"/>
</dbReference>
<dbReference type="CDD" id="cd15831">
    <property type="entry name" value="BTAD"/>
    <property type="match status" value="1"/>
</dbReference>
<organism evidence="8 9">
    <name type="scientific">Virgisporangium aurantiacum</name>
    <dbReference type="NCBI Taxonomy" id="175570"/>
    <lineage>
        <taxon>Bacteria</taxon>
        <taxon>Bacillati</taxon>
        <taxon>Actinomycetota</taxon>
        <taxon>Actinomycetes</taxon>
        <taxon>Micromonosporales</taxon>
        <taxon>Micromonosporaceae</taxon>
        <taxon>Virgisporangium</taxon>
    </lineage>
</organism>
<evidence type="ECO:0000256" key="2">
    <source>
        <dbReference type="ARBA" id="ARBA00023015"/>
    </source>
</evidence>
<dbReference type="GO" id="GO:0000160">
    <property type="term" value="P:phosphorelay signal transduction system"/>
    <property type="evidence" value="ECO:0007669"/>
    <property type="project" value="InterPro"/>
</dbReference>
<accession>A0A8J4E6E2</accession>
<comment type="similarity">
    <text evidence="1">Belongs to the AfsR/DnrI/RedD regulatory family.</text>
</comment>
<dbReference type="Gene3D" id="1.25.40.10">
    <property type="entry name" value="Tetratricopeptide repeat domain"/>
    <property type="match status" value="2"/>
</dbReference>
<dbReference type="Gene3D" id="3.40.50.300">
    <property type="entry name" value="P-loop containing nucleotide triphosphate hydrolases"/>
    <property type="match status" value="1"/>
</dbReference>
<dbReference type="InterPro" id="IPR005158">
    <property type="entry name" value="BTAD"/>
</dbReference>
<dbReference type="EMBL" id="BOPG01000105">
    <property type="protein sequence ID" value="GIJ63985.1"/>
    <property type="molecule type" value="Genomic_DNA"/>
</dbReference>
<evidence type="ECO:0000256" key="4">
    <source>
        <dbReference type="ARBA" id="ARBA00023163"/>
    </source>
</evidence>
<dbReference type="SUPFAM" id="SSF48452">
    <property type="entry name" value="TPR-like"/>
    <property type="match status" value="2"/>
</dbReference>
<dbReference type="GO" id="GO:0006355">
    <property type="term" value="P:regulation of DNA-templated transcription"/>
    <property type="evidence" value="ECO:0007669"/>
    <property type="project" value="InterPro"/>
</dbReference>
<feature type="repeat" description="TPR" evidence="5">
    <location>
        <begin position="836"/>
        <end position="869"/>
    </location>
</feature>
<reference evidence="8" key="1">
    <citation type="submission" date="2021-01" db="EMBL/GenBank/DDBJ databases">
        <title>Whole genome shotgun sequence of Virgisporangium aurantiacum NBRC 16421.</title>
        <authorList>
            <person name="Komaki H."/>
            <person name="Tamura T."/>
        </authorList>
    </citation>
    <scope>NUCLEOTIDE SEQUENCE</scope>
    <source>
        <strain evidence="8">NBRC 16421</strain>
    </source>
</reference>
<keyword evidence="3" id="KW-0238">DNA-binding</keyword>
<evidence type="ECO:0000259" key="6">
    <source>
        <dbReference type="SMART" id="SM00862"/>
    </source>
</evidence>
<dbReference type="GO" id="GO:0003677">
    <property type="term" value="F:DNA binding"/>
    <property type="evidence" value="ECO:0007669"/>
    <property type="project" value="UniProtKB-KW"/>
</dbReference>
<dbReference type="Proteomes" id="UP000612585">
    <property type="component" value="Unassembled WGS sequence"/>
</dbReference>
<keyword evidence="4" id="KW-0804">Transcription</keyword>